<evidence type="ECO:0000313" key="3">
    <source>
        <dbReference type="EMBL" id="SFZ73049.1"/>
    </source>
</evidence>
<feature type="signal peptide" evidence="1">
    <location>
        <begin position="1"/>
        <end position="23"/>
    </location>
</feature>
<dbReference type="RefSeq" id="WP_104732250.1">
    <property type="nucleotide sequence ID" value="NZ_FZLY01000033.1"/>
</dbReference>
<dbReference type="OrthoDB" id="5319509at2"/>
<dbReference type="EMBL" id="LT633802">
    <property type="protein sequence ID" value="SFZ72939.1"/>
    <property type="molecule type" value="Genomic_DNA"/>
</dbReference>
<evidence type="ECO:0000313" key="2">
    <source>
        <dbReference type="EMBL" id="SFZ72939.1"/>
    </source>
</evidence>
<dbReference type="InterPro" id="IPR002718">
    <property type="entry name" value="OMP_Helicobacter"/>
</dbReference>
<accession>A0A1M4NID7</accession>
<organism evidence="3">
    <name type="scientific">Helicobacter salomonis</name>
    <dbReference type="NCBI Taxonomy" id="56878"/>
    <lineage>
        <taxon>Bacteria</taxon>
        <taxon>Pseudomonadati</taxon>
        <taxon>Campylobacterota</taxon>
        <taxon>Epsilonproteobacteria</taxon>
        <taxon>Campylobacterales</taxon>
        <taxon>Helicobacteraceae</taxon>
        <taxon>Helicobacter</taxon>
    </lineage>
</organism>
<dbReference type="PRINTS" id="PR01776">
    <property type="entry name" value="HPOMPFAMILY"/>
</dbReference>
<gene>
    <name evidence="3" type="primary">omp11</name>
    <name evidence="2" type="synonym">omp111</name>
    <name evidence="4" type="synonym">omp1474</name>
</gene>
<evidence type="ECO:0000256" key="1">
    <source>
        <dbReference type="SAM" id="SignalP"/>
    </source>
</evidence>
<evidence type="ECO:0000313" key="4">
    <source>
        <dbReference type="EMBL" id="SFZ73163.1"/>
    </source>
</evidence>
<feature type="chain" id="PRO_5011897783" evidence="1">
    <location>
        <begin position="24"/>
        <end position="275"/>
    </location>
</feature>
<reference evidence="3" key="1">
    <citation type="submission" date="2016-11" db="EMBL/GenBank/DDBJ databases">
        <title>Proteomic and phylogenetic analysis of the outer membrane protein repertoire of gastric Helicobacter species.</title>
        <authorList>
            <person name="Joosten M."/>
        </authorList>
    </citation>
    <scope>NUCLEOTIDE SEQUENCE</scope>
    <source>
        <strain evidence="2">KokIII</strain>
        <strain evidence="3">M45</strain>
        <strain evidence="4">R1053</strain>
    </source>
</reference>
<dbReference type="EMBL" id="LT633903">
    <property type="protein sequence ID" value="SFZ73163.1"/>
    <property type="molecule type" value="Genomic_DNA"/>
</dbReference>
<dbReference type="EMBL" id="LT633849">
    <property type="protein sequence ID" value="SFZ73049.1"/>
    <property type="molecule type" value="Genomic_DNA"/>
</dbReference>
<keyword evidence="1" id="KW-0732">Signal</keyword>
<proteinExistence type="predicted"/>
<sequence length="275" mass="29743">MSVKGRKIWVVACTFLSLASLNAERNGAYTSVGFQYSRMAGSYVDDNVPTSKQYGVYDGMSSLIGSVDKIKNPVSGNLYGVDVQLGYKQFFGKKKHFGLRYYGVFSGQGGNYYGGAVANAKGSLSNLFYGAGIDVLLNFYENKEHMVGVFGGVMLGGSTWGLGNGHADGQCLGKSTTSAGTGETICLSMNKTYSSSANAINNQSSNKASFSANYVQFLFNFGLRANLSQHNGLELGVRIPVINDPFFKVNYSNGAKLDFSFRRVVAVFVNYVYNF</sequence>
<name>A0A1M4NID7_9HELI</name>
<dbReference type="AlphaFoldDB" id="A0A1M4NID7"/>
<protein>
    <submittedName>
        <fullName evidence="2 3">OMP11</fullName>
    </submittedName>
    <submittedName>
        <fullName evidence="4">OMP1474</fullName>
    </submittedName>
</protein>
<dbReference type="Pfam" id="PF01856">
    <property type="entry name" value="HP_OMP"/>
    <property type="match status" value="1"/>
</dbReference>